<dbReference type="EMBL" id="JABBXH010000003">
    <property type="protein sequence ID" value="NMP31832.1"/>
    <property type="molecule type" value="Genomic_DNA"/>
</dbReference>
<accession>A0A7Y0Q7F6</accession>
<keyword evidence="1" id="KW-0732">Signal</keyword>
<comment type="caution">
    <text evidence="2">The sequence shown here is derived from an EMBL/GenBank/DDBJ whole genome shotgun (WGS) entry which is preliminary data.</text>
</comment>
<evidence type="ECO:0000313" key="3">
    <source>
        <dbReference type="Proteomes" id="UP000568664"/>
    </source>
</evidence>
<feature type="signal peptide" evidence="1">
    <location>
        <begin position="1"/>
        <end position="18"/>
    </location>
</feature>
<evidence type="ECO:0000256" key="1">
    <source>
        <dbReference type="SAM" id="SignalP"/>
    </source>
</evidence>
<proteinExistence type="predicted"/>
<evidence type="ECO:0000313" key="2">
    <source>
        <dbReference type="EMBL" id="NMP31832.1"/>
    </source>
</evidence>
<reference evidence="2 3" key="1">
    <citation type="submission" date="2020-04" db="EMBL/GenBank/DDBJ databases">
        <title>Thalassotalea sp. M1531, isolated from the surface of marine red alga.</title>
        <authorList>
            <person name="Pang L."/>
            <person name="Lu D.-C."/>
        </authorList>
    </citation>
    <scope>NUCLEOTIDE SEQUENCE [LARGE SCALE GENOMIC DNA]</scope>
    <source>
        <strain evidence="2 3">M1531</strain>
    </source>
</reference>
<dbReference type="Proteomes" id="UP000568664">
    <property type="component" value="Unassembled WGS sequence"/>
</dbReference>
<evidence type="ECO:0008006" key="4">
    <source>
        <dbReference type="Google" id="ProtNLM"/>
    </source>
</evidence>
<protein>
    <recommendedName>
        <fullName evidence="4">DUF3157 family protein</fullName>
    </recommendedName>
</protein>
<feature type="chain" id="PRO_5030592924" description="DUF3157 family protein" evidence="1">
    <location>
        <begin position="19"/>
        <end position="209"/>
    </location>
</feature>
<dbReference type="RefSeq" id="WP_169075172.1">
    <property type="nucleotide sequence ID" value="NZ_JABBXH010000003.1"/>
</dbReference>
<keyword evidence="3" id="KW-1185">Reference proteome</keyword>
<dbReference type="AlphaFoldDB" id="A0A7Y0Q7F6"/>
<organism evidence="2 3">
    <name type="scientific">Thalassotalea algicola</name>
    <dbReference type="NCBI Taxonomy" id="2716224"/>
    <lineage>
        <taxon>Bacteria</taxon>
        <taxon>Pseudomonadati</taxon>
        <taxon>Pseudomonadota</taxon>
        <taxon>Gammaproteobacteria</taxon>
        <taxon>Alteromonadales</taxon>
        <taxon>Colwelliaceae</taxon>
        <taxon>Thalassotalea</taxon>
    </lineage>
</organism>
<sequence>MKIFIVILLCLFSLNAFASQKAVTENGDVVILKEDGTWSYEEGKASAEIEIPVNTTAFKKDKKSNFALKSSKTNSSFSINPKKWKFKKNENGHESAEYTFQLKNGDLYGMAISEQVEIDVEELAKIAFDNARDAAPDTKIVKKEYRTVNGHKVIYMEMVGSIQSIKFKYLGYYYSNSSGSTQYLTYTSTNLVEKYKTEIDRFLNGFSII</sequence>
<gene>
    <name evidence="2" type="ORF">HII17_09670</name>
</gene>
<name>A0A7Y0Q7F6_9GAMM</name>